<dbReference type="AlphaFoldDB" id="A0A1G2V6Q7"/>
<dbReference type="STRING" id="1802782.A2544_01810"/>
<accession>A0A1G2V6Q7</accession>
<proteinExistence type="predicted"/>
<evidence type="ECO:0000313" key="2">
    <source>
        <dbReference type="EMBL" id="OHB17309.1"/>
    </source>
</evidence>
<dbReference type="EMBL" id="MHWZ01000024">
    <property type="protein sequence ID" value="OHB17309.1"/>
    <property type="molecule type" value="Genomic_DNA"/>
</dbReference>
<gene>
    <name evidence="2" type="ORF">A2544_01810</name>
</gene>
<evidence type="ECO:0000313" key="3">
    <source>
        <dbReference type="Proteomes" id="UP000176868"/>
    </source>
</evidence>
<name>A0A1G2V6Q7_9BACT</name>
<comment type="caution">
    <text evidence="2">The sequence shown here is derived from an EMBL/GenBank/DDBJ whole genome shotgun (WGS) entry which is preliminary data.</text>
</comment>
<keyword evidence="1" id="KW-0472">Membrane</keyword>
<organism evidence="2 3">
    <name type="scientific">Candidatus Zambryskibacteria bacterium RIFOXYD2_FULL_43_10</name>
    <dbReference type="NCBI Taxonomy" id="1802782"/>
    <lineage>
        <taxon>Bacteria</taxon>
        <taxon>Candidatus Zambryskiibacteriota</taxon>
    </lineage>
</organism>
<sequence length="72" mass="8086">MKRVAEAREPPVVIPIVVVLVDVHVTLAVPMVKRGELHDKPSVSPPFEYSRGCISCCIIMHQLIIPSIFIFY</sequence>
<evidence type="ECO:0000256" key="1">
    <source>
        <dbReference type="SAM" id="Phobius"/>
    </source>
</evidence>
<feature type="transmembrane region" description="Helical" evidence="1">
    <location>
        <begin position="12"/>
        <end position="29"/>
    </location>
</feature>
<reference evidence="2 3" key="1">
    <citation type="journal article" date="2016" name="Nat. Commun.">
        <title>Thousands of microbial genomes shed light on interconnected biogeochemical processes in an aquifer system.</title>
        <authorList>
            <person name="Anantharaman K."/>
            <person name="Brown C.T."/>
            <person name="Hug L.A."/>
            <person name="Sharon I."/>
            <person name="Castelle C.J."/>
            <person name="Probst A.J."/>
            <person name="Thomas B.C."/>
            <person name="Singh A."/>
            <person name="Wilkins M.J."/>
            <person name="Karaoz U."/>
            <person name="Brodie E.L."/>
            <person name="Williams K.H."/>
            <person name="Hubbard S.S."/>
            <person name="Banfield J.F."/>
        </authorList>
    </citation>
    <scope>NUCLEOTIDE SEQUENCE [LARGE SCALE GENOMIC DNA]</scope>
</reference>
<keyword evidence="1" id="KW-0812">Transmembrane</keyword>
<protein>
    <submittedName>
        <fullName evidence="2">Uncharacterized protein</fullName>
    </submittedName>
</protein>
<feature type="transmembrane region" description="Helical" evidence="1">
    <location>
        <begin position="49"/>
        <end position="71"/>
    </location>
</feature>
<dbReference type="Proteomes" id="UP000176868">
    <property type="component" value="Unassembled WGS sequence"/>
</dbReference>
<keyword evidence="1" id="KW-1133">Transmembrane helix</keyword>